<reference evidence="1" key="1">
    <citation type="journal article" date="2014" name="Int. J. Syst. Evol. Microbiol.">
        <title>Complete genome sequence of Corynebacterium casei LMG S-19264T (=DSM 44701T), isolated from a smear-ripened cheese.</title>
        <authorList>
            <consortium name="US DOE Joint Genome Institute (JGI-PGF)"/>
            <person name="Walter F."/>
            <person name="Albersmeier A."/>
            <person name="Kalinowski J."/>
            <person name="Ruckert C."/>
        </authorList>
    </citation>
    <scope>NUCLEOTIDE SEQUENCE</scope>
    <source>
        <strain evidence="1">CGMCC 1.12827</strain>
    </source>
</reference>
<dbReference type="Gene3D" id="3.40.50.300">
    <property type="entry name" value="P-loop containing nucleotide triphosphate hydrolases"/>
    <property type="match status" value="1"/>
</dbReference>
<proteinExistence type="predicted"/>
<evidence type="ECO:0000313" key="2">
    <source>
        <dbReference type="Proteomes" id="UP000621454"/>
    </source>
</evidence>
<dbReference type="Proteomes" id="UP000621454">
    <property type="component" value="Unassembled WGS sequence"/>
</dbReference>
<reference evidence="1" key="2">
    <citation type="submission" date="2020-09" db="EMBL/GenBank/DDBJ databases">
        <authorList>
            <person name="Sun Q."/>
            <person name="Zhou Y."/>
        </authorList>
    </citation>
    <scope>NUCLEOTIDE SEQUENCE</scope>
    <source>
        <strain evidence="1">CGMCC 1.12827</strain>
    </source>
</reference>
<keyword evidence="2" id="KW-1185">Reference proteome</keyword>
<accession>A0A916WR73</accession>
<organism evidence="1 2">
    <name type="scientific">Gordonia jinhuaensis</name>
    <dbReference type="NCBI Taxonomy" id="1517702"/>
    <lineage>
        <taxon>Bacteria</taxon>
        <taxon>Bacillati</taxon>
        <taxon>Actinomycetota</taxon>
        <taxon>Actinomycetes</taxon>
        <taxon>Mycobacteriales</taxon>
        <taxon>Gordoniaceae</taxon>
        <taxon>Gordonia</taxon>
    </lineage>
</organism>
<dbReference type="SUPFAM" id="SSF52540">
    <property type="entry name" value="P-loop containing nucleoside triphosphate hydrolases"/>
    <property type="match status" value="1"/>
</dbReference>
<dbReference type="EMBL" id="BMGC01000004">
    <property type="protein sequence ID" value="GGB22042.1"/>
    <property type="molecule type" value="Genomic_DNA"/>
</dbReference>
<evidence type="ECO:0008006" key="3">
    <source>
        <dbReference type="Google" id="ProtNLM"/>
    </source>
</evidence>
<dbReference type="AlphaFoldDB" id="A0A916WR73"/>
<sequence>MFVHVGLPKTGTTYLQNRLWRNRATALSEFGLFVPGNTIEDHFQLAVHLQPQRYLDWVDPARASATDLIVSQVTKWPGTSLISHELLATATPAQADELLAMLAGREIHVVVTVRDLARQIPSVWQENVKNQGTIGFDEFVSGLRTGRDVGPFWEFQDYVRVLDTWGASLPRERVHVVTVPRSGSVLWPRFVSALGADPDRLDVTMPAANSGLSSAQVELVRRMNADLQPADIDWWRYERAVKEMMIGTVMFASSSRTGRNLEPDDRRWAAEKSAEMIDAVRRRGYDVVGDLDDLVVSPDVASDASGAPSEDEVLAAARDTLVGMIKQWPLPSTRRSFAARVYTHIRARTRKAFDL</sequence>
<comment type="caution">
    <text evidence="1">The sequence shown here is derived from an EMBL/GenBank/DDBJ whole genome shotgun (WGS) entry which is preliminary data.</text>
</comment>
<dbReference type="RefSeq" id="WP_229742151.1">
    <property type="nucleotide sequence ID" value="NZ_BMGC01000004.1"/>
</dbReference>
<evidence type="ECO:0000313" key="1">
    <source>
        <dbReference type="EMBL" id="GGB22042.1"/>
    </source>
</evidence>
<name>A0A916WR73_9ACTN</name>
<dbReference type="InterPro" id="IPR027417">
    <property type="entry name" value="P-loop_NTPase"/>
</dbReference>
<gene>
    <name evidence="1" type="ORF">GCM10011489_07710</name>
</gene>
<protein>
    <recommendedName>
        <fullName evidence="3">Sulfotransferase family protein</fullName>
    </recommendedName>
</protein>